<protein>
    <submittedName>
        <fullName evidence="1">Uncharacterized protein</fullName>
    </submittedName>
</protein>
<dbReference type="Proteomes" id="UP000034883">
    <property type="component" value="Chromosome"/>
</dbReference>
<sequence>MCYFAYLAVEIRDDMRAGDVHADVARVVAASTGVVLDAIAPTKRSTLAAFSKGADALFVFRVGHCACDWGEAEHARTREVVRVVLAARDVRRVRVGRWMIGADVASADPGRGTAAPELHEIDSIELDGVEWSRGVQLVVRRAPVPPFPTQTLARLAR</sequence>
<reference evidence="1 2" key="1">
    <citation type="submission" date="2015-03" db="EMBL/GenBank/DDBJ databases">
        <title>Genome assembly of Sandaracinus amylolyticus DSM 53668.</title>
        <authorList>
            <person name="Sharma G."/>
            <person name="Subramanian S."/>
        </authorList>
    </citation>
    <scope>NUCLEOTIDE SEQUENCE [LARGE SCALE GENOMIC DNA]</scope>
    <source>
        <strain evidence="1 2">DSM 53668</strain>
    </source>
</reference>
<name>A0A0F6SG72_9BACT</name>
<dbReference type="EMBL" id="CP011125">
    <property type="protein sequence ID" value="AKF08189.1"/>
    <property type="molecule type" value="Genomic_DNA"/>
</dbReference>
<proteinExistence type="predicted"/>
<evidence type="ECO:0000313" key="1">
    <source>
        <dbReference type="EMBL" id="AKF08189.1"/>
    </source>
</evidence>
<dbReference type="KEGG" id="samy:DB32_005338"/>
<dbReference type="STRING" id="927083.DB32_005338"/>
<organism evidence="1 2">
    <name type="scientific">Sandaracinus amylolyticus</name>
    <dbReference type="NCBI Taxonomy" id="927083"/>
    <lineage>
        <taxon>Bacteria</taxon>
        <taxon>Pseudomonadati</taxon>
        <taxon>Myxococcota</taxon>
        <taxon>Polyangia</taxon>
        <taxon>Polyangiales</taxon>
        <taxon>Sandaracinaceae</taxon>
        <taxon>Sandaracinus</taxon>
    </lineage>
</organism>
<dbReference type="AlphaFoldDB" id="A0A0F6SG72"/>
<dbReference type="RefSeq" id="WP_053235359.1">
    <property type="nucleotide sequence ID" value="NZ_CP011125.1"/>
</dbReference>
<accession>A0A0F6SG72</accession>
<gene>
    <name evidence="1" type="ORF">DB32_005338</name>
</gene>
<keyword evidence="2" id="KW-1185">Reference proteome</keyword>
<evidence type="ECO:0000313" key="2">
    <source>
        <dbReference type="Proteomes" id="UP000034883"/>
    </source>
</evidence>